<dbReference type="Gene3D" id="2.60.40.1190">
    <property type="match status" value="1"/>
</dbReference>
<reference evidence="1" key="1">
    <citation type="journal article" date="2015" name="Nature">
        <title>Complex archaea that bridge the gap between prokaryotes and eukaryotes.</title>
        <authorList>
            <person name="Spang A."/>
            <person name="Saw J.H."/>
            <person name="Jorgensen S.L."/>
            <person name="Zaremba-Niedzwiedzka K."/>
            <person name="Martijn J."/>
            <person name="Lind A.E."/>
            <person name="van Eijk R."/>
            <person name="Schleper C."/>
            <person name="Guy L."/>
            <person name="Ettema T.J."/>
        </authorList>
    </citation>
    <scope>NUCLEOTIDE SEQUENCE</scope>
</reference>
<dbReference type="AlphaFoldDB" id="A0A0F9A3Q7"/>
<organism evidence="1">
    <name type="scientific">marine sediment metagenome</name>
    <dbReference type="NCBI Taxonomy" id="412755"/>
    <lineage>
        <taxon>unclassified sequences</taxon>
        <taxon>metagenomes</taxon>
        <taxon>ecological metagenomes</taxon>
    </lineage>
</organism>
<comment type="caution">
    <text evidence="1">The sequence shown here is derived from an EMBL/GenBank/DDBJ whole genome shotgun (WGS) entry which is preliminary data.</text>
</comment>
<proteinExistence type="predicted"/>
<name>A0A0F9A3Q7_9ZZZZ</name>
<accession>A0A0F9A3Q7</accession>
<sequence>TASGPYDPLDDAKDLDAILTCRSERFPFPALKAYMRSHERYNEIRRMCRAYVSVRGKMVRRNRGLLKQSLAAAERSAALLADEKHALYRDNVMAWVQYVRAELDWLTPQALACPPDGTVEPDEGFRAMVRDHCYRWGQNCWEDFGSFFRRADFFVTDRLDCRATATAKGLKVSIREHGIDWAQRDALWKRHLGTVNQNGFLQVMLDPGNTRRQVLQYAVFFKGAGGTVASFTEDPDGKVVHGGRSTMHGCPTHFEHTDSSWRFDLVVPWKQLGSRPAAGDIWRINVFSNPSVTRDRRLILCQGYEYRSDVARLAHLVFT</sequence>
<feature type="non-terminal residue" evidence="1">
    <location>
        <position position="1"/>
    </location>
</feature>
<dbReference type="EMBL" id="LAZR01059906">
    <property type="protein sequence ID" value="KKK66806.1"/>
    <property type="molecule type" value="Genomic_DNA"/>
</dbReference>
<dbReference type="SUPFAM" id="SSF49344">
    <property type="entry name" value="CBD9-like"/>
    <property type="match status" value="1"/>
</dbReference>
<evidence type="ECO:0000313" key="1">
    <source>
        <dbReference type="EMBL" id="KKK66806.1"/>
    </source>
</evidence>
<gene>
    <name evidence="1" type="ORF">LCGC14_2960390</name>
</gene>
<protein>
    <submittedName>
        <fullName evidence="1">Uncharacterized protein</fullName>
    </submittedName>
</protein>